<evidence type="ECO:0000256" key="3">
    <source>
        <dbReference type="ARBA" id="ARBA00012560"/>
    </source>
</evidence>
<dbReference type="EMBL" id="FONW01000014">
    <property type="protein sequence ID" value="SFF72418.1"/>
    <property type="molecule type" value="Genomic_DNA"/>
</dbReference>
<dbReference type="PANTHER" id="PTHR32438:SF5">
    <property type="entry name" value="4-ALPHA-GLUCANOTRANSFERASE DPE1, CHLOROPLASTIC_AMYLOPLASTIC"/>
    <property type="match status" value="1"/>
</dbReference>
<name>A0A1I2L1H6_9BACT</name>
<keyword evidence="5 10" id="KW-0328">Glycosyltransferase</keyword>
<comment type="catalytic activity">
    <reaction evidence="1 10">
        <text>Transfers a segment of a (1-&gt;4)-alpha-D-glucan to a new position in an acceptor, which may be glucose or a (1-&gt;4)-alpha-D-glucan.</text>
        <dbReference type="EC" id="2.4.1.25"/>
    </reaction>
</comment>
<evidence type="ECO:0000256" key="5">
    <source>
        <dbReference type="ARBA" id="ARBA00022676"/>
    </source>
</evidence>
<dbReference type="InterPro" id="IPR017853">
    <property type="entry name" value="GH"/>
</dbReference>
<gene>
    <name evidence="11" type="ORF">SAMN05216283_11431</name>
</gene>
<proteinExistence type="inferred from homology"/>
<evidence type="ECO:0000256" key="2">
    <source>
        <dbReference type="ARBA" id="ARBA00005684"/>
    </source>
</evidence>
<comment type="similarity">
    <text evidence="2 10">Belongs to the disproportionating enzyme family.</text>
</comment>
<evidence type="ECO:0000256" key="10">
    <source>
        <dbReference type="RuleBase" id="RU361207"/>
    </source>
</evidence>
<sequence>MHVSSLPGQYGIGTLGKDAYAFVDFLIESGQKVWQILPLGPVGFGNSPYQSYSAFAGSELLIDLELLVSDKLLERAELEVLLDFPAKKVAFERLIPEKRNLLEKAYQRFKKSFDLFKDDYYTFLGEHAWWLNDYALFQALKDEQPEAAWNEWEDGYKKRDSHVLDVAHHEYSEVINYHRFVQFIFFKQWFELKSYANAGGVQLFGDLPLYVALDSADVWANQDLFVLNEEGEPTHVGGVPPDYFSETGQLWGCPVFDWEQLAERKYDWWIARLHFCLNMFDLIRIDHFRGLESFWAVDAAEETAENGEWWPAKGMELLKLLRSQIGELPVVAEDLGIITPEVEQLRKAFDLPGMKVMQFAFASDAENEHLPHNYESNFVVYTGTHDNDTTLGWLKSATKVEQRNLKKYFGHNHSRAFVPVVESAWASVARTAIMPMQDVLRLDSKGRMNVPGVAHGNWEWRFQWKQIRPAQRIFLKRMTEKYNRCWFATSSSDEG</sequence>
<reference evidence="11 12" key="1">
    <citation type="submission" date="2016-10" db="EMBL/GenBank/DDBJ databases">
        <authorList>
            <person name="de Groot N.N."/>
        </authorList>
    </citation>
    <scope>NUCLEOTIDE SEQUENCE [LARGE SCALE GENOMIC DNA]</scope>
    <source>
        <strain evidence="11 12">CGMCC 1.9156</strain>
    </source>
</reference>
<accession>A0A1I2L1H6</accession>
<dbReference type="Proteomes" id="UP000198964">
    <property type="component" value="Unassembled WGS sequence"/>
</dbReference>
<evidence type="ECO:0000256" key="8">
    <source>
        <dbReference type="ARBA" id="ARBA00031423"/>
    </source>
</evidence>
<dbReference type="NCBIfam" id="TIGR00217">
    <property type="entry name" value="malQ"/>
    <property type="match status" value="1"/>
</dbReference>
<dbReference type="GO" id="GO:0005975">
    <property type="term" value="P:carbohydrate metabolic process"/>
    <property type="evidence" value="ECO:0007669"/>
    <property type="project" value="InterPro"/>
</dbReference>
<dbReference type="Pfam" id="PF02446">
    <property type="entry name" value="Glyco_hydro_77"/>
    <property type="match status" value="1"/>
</dbReference>
<dbReference type="PANTHER" id="PTHR32438">
    <property type="entry name" value="4-ALPHA-GLUCANOTRANSFERASE DPE1, CHLOROPLASTIC/AMYLOPLASTIC"/>
    <property type="match status" value="1"/>
</dbReference>
<dbReference type="STRING" id="655355.SAMN05216283_11431"/>
<protein>
    <recommendedName>
        <fullName evidence="4 10">4-alpha-glucanotransferase</fullName>
        <ecNumber evidence="3 10">2.4.1.25</ecNumber>
    </recommendedName>
    <alternativeName>
        <fullName evidence="8 10">Amylomaltase</fullName>
    </alternativeName>
    <alternativeName>
        <fullName evidence="9 10">Disproportionating enzyme</fullName>
    </alternativeName>
</protein>
<evidence type="ECO:0000313" key="12">
    <source>
        <dbReference type="Proteomes" id="UP000198964"/>
    </source>
</evidence>
<dbReference type="AlphaFoldDB" id="A0A1I2L1H6"/>
<keyword evidence="7 10" id="KW-0119">Carbohydrate metabolism</keyword>
<keyword evidence="12" id="KW-1185">Reference proteome</keyword>
<dbReference type="Gene3D" id="3.20.20.80">
    <property type="entry name" value="Glycosidases"/>
    <property type="match status" value="1"/>
</dbReference>
<evidence type="ECO:0000256" key="4">
    <source>
        <dbReference type="ARBA" id="ARBA00020295"/>
    </source>
</evidence>
<evidence type="ECO:0000256" key="1">
    <source>
        <dbReference type="ARBA" id="ARBA00000439"/>
    </source>
</evidence>
<evidence type="ECO:0000256" key="7">
    <source>
        <dbReference type="ARBA" id="ARBA00023277"/>
    </source>
</evidence>
<organism evidence="11 12">
    <name type="scientific">Sunxiuqinia elliptica</name>
    <dbReference type="NCBI Taxonomy" id="655355"/>
    <lineage>
        <taxon>Bacteria</taxon>
        <taxon>Pseudomonadati</taxon>
        <taxon>Bacteroidota</taxon>
        <taxon>Bacteroidia</taxon>
        <taxon>Marinilabiliales</taxon>
        <taxon>Prolixibacteraceae</taxon>
        <taxon>Sunxiuqinia</taxon>
    </lineage>
</organism>
<dbReference type="EC" id="2.4.1.25" evidence="3 10"/>
<dbReference type="SUPFAM" id="SSF51445">
    <property type="entry name" value="(Trans)glycosidases"/>
    <property type="match status" value="1"/>
</dbReference>
<dbReference type="GO" id="GO:0004134">
    <property type="term" value="F:4-alpha-glucanotransferase activity"/>
    <property type="evidence" value="ECO:0007669"/>
    <property type="project" value="UniProtKB-EC"/>
</dbReference>
<keyword evidence="6 10" id="KW-0808">Transferase</keyword>
<dbReference type="InterPro" id="IPR003385">
    <property type="entry name" value="Glyco_hydro_77"/>
</dbReference>
<evidence type="ECO:0000256" key="9">
    <source>
        <dbReference type="ARBA" id="ARBA00031501"/>
    </source>
</evidence>
<dbReference type="NCBIfam" id="NF011080">
    <property type="entry name" value="PRK14508.1-3"/>
    <property type="match status" value="1"/>
</dbReference>
<evidence type="ECO:0000256" key="6">
    <source>
        <dbReference type="ARBA" id="ARBA00022679"/>
    </source>
</evidence>
<evidence type="ECO:0000313" key="11">
    <source>
        <dbReference type="EMBL" id="SFF72418.1"/>
    </source>
</evidence>